<organism evidence="3 4">
    <name type="scientific">Streptomyces alboflavus</name>
    <dbReference type="NCBI Taxonomy" id="67267"/>
    <lineage>
        <taxon>Bacteria</taxon>
        <taxon>Bacillati</taxon>
        <taxon>Actinomycetota</taxon>
        <taxon>Actinomycetes</taxon>
        <taxon>Kitasatosporales</taxon>
        <taxon>Streptomycetaceae</taxon>
        <taxon>Streptomyces</taxon>
    </lineage>
</organism>
<dbReference type="KEGG" id="salf:SMD44_01008"/>
<feature type="region of interest" description="Disordered" evidence="1">
    <location>
        <begin position="63"/>
        <end position="91"/>
    </location>
</feature>
<proteinExistence type="predicted"/>
<gene>
    <name evidence="3" type="ORF">SMD44_01008</name>
</gene>
<dbReference type="RefSeq" id="WP_087882996.1">
    <property type="nucleotide sequence ID" value="NZ_CP021748.1"/>
</dbReference>
<protein>
    <recommendedName>
        <fullName evidence="2">Helix-turn-helix domain-containing protein</fullName>
    </recommendedName>
</protein>
<name>A0A1Z1W5C3_9ACTN</name>
<keyword evidence="4" id="KW-1185">Reference proteome</keyword>
<dbReference type="SUPFAM" id="SSF46955">
    <property type="entry name" value="Putative DNA-binding domain"/>
    <property type="match status" value="1"/>
</dbReference>
<sequence length="91" mass="10149">MPRPAKVPTPPPPGHVWTPEAAHRMGVTVKTLWNYRSLDKGPKAVVRGRKLAYPIDEIDAWLEEQDKPAPDAGHDSRPPEPRIPRRSESAA</sequence>
<evidence type="ECO:0000256" key="1">
    <source>
        <dbReference type="SAM" id="MobiDB-lite"/>
    </source>
</evidence>
<dbReference type="InterPro" id="IPR041657">
    <property type="entry name" value="HTH_17"/>
</dbReference>
<feature type="domain" description="Helix-turn-helix" evidence="2">
    <location>
        <begin position="18"/>
        <end position="65"/>
    </location>
</feature>
<dbReference type="InterPro" id="IPR009061">
    <property type="entry name" value="DNA-bd_dom_put_sf"/>
</dbReference>
<evidence type="ECO:0000313" key="3">
    <source>
        <dbReference type="EMBL" id="ARX81610.1"/>
    </source>
</evidence>
<evidence type="ECO:0000259" key="2">
    <source>
        <dbReference type="Pfam" id="PF12728"/>
    </source>
</evidence>
<dbReference type="Pfam" id="PF12728">
    <property type="entry name" value="HTH_17"/>
    <property type="match status" value="1"/>
</dbReference>
<dbReference type="OrthoDB" id="3267842at2"/>
<dbReference type="AlphaFoldDB" id="A0A1Z1W5C3"/>
<dbReference type="EMBL" id="CP021748">
    <property type="protein sequence ID" value="ARX81610.1"/>
    <property type="molecule type" value="Genomic_DNA"/>
</dbReference>
<reference evidence="3 4" key="1">
    <citation type="submission" date="2017-05" db="EMBL/GenBank/DDBJ databases">
        <title>Streptomyces alboflavus Genome sequencing and assembly.</title>
        <authorList>
            <person name="Wang Y."/>
            <person name="Du B."/>
            <person name="Ding Y."/>
            <person name="Liu H."/>
            <person name="Hou Q."/>
            <person name="Liu K."/>
            <person name="Wang C."/>
            <person name="Yao L."/>
        </authorList>
    </citation>
    <scope>NUCLEOTIDE SEQUENCE [LARGE SCALE GENOMIC DNA]</scope>
    <source>
        <strain evidence="3 4">MDJK44</strain>
    </source>
</reference>
<accession>A0A1Z1W5C3</accession>
<dbReference type="Proteomes" id="UP000195880">
    <property type="component" value="Chromosome"/>
</dbReference>
<feature type="compositionally biased region" description="Basic and acidic residues" evidence="1">
    <location>
        <begin position="64"/>
        <end position="91"/>
    </location>
</feature>
<evidence type="ECO:0000313" key="4">
    <source>
        <dbReference type="Proteomes" id="UP000195880"/>
    </source>
</evidence>